<evidence type="ECO:0000256" key="1">
    <source>
        <dbReference type="SAM" id="Coils"/>
    </source>
</evidence>
<name>A0A445DG29_ARAHY</name>
<dbReference type="EMBL" id="SDMP01000004">
    <property type="protein sequence ID" value="RYR62148.1"/>
    <property type="molecule type" value="Genomic_DNA"/>
</dbReference>
<feature type="coiled-coil region" evidence="1">
    <location>
        <begin position="73"/>
        <end position="103"/>
    </location>
</feature>
<dbReference type="PANTHER" id="PTHR36402:SF1">
    <property type="entry name" value="EXPRESSED PROTEIN"/>
    <property type="match status" value="1"/>
</dbReference>
<evidence type="ECO:0000313" key="3">
    <source>
        <dbReference type="Proteomes" id="UP000289738"/>
    </source>
</evidence>
<dbReference type="STRING" id="3818.A0A445DG29"/>
<dbReference type="PANTHER" id="PTHR36402">
    <property type="entry name" value="EXPRESSED PROTEIN"/>
    <property type="match status" value="1"/>
</dbReference>
<keyword evidence="3" id="KW-1185">Reference proteome</keyword>
<dbReference type="Proteomes" id="UP000289738">
    <property type="component" value="Chromosome A04"/>
</dbReference>
<protein>
    <submittedName>
        <fullName evidence="2">Uncharacterized protein</fullName>
    </submittedName>
</protein>
<keyword evidence="1" id="KW-0175">Coiled coil</keyword>
<gene>
    <name evidence="2" type="ORF">Ahy_A04g019515</name>
</gene>
<comment type="caution">
    <text evidence="2">The sequence shown here is derived from an EMBL/GenBank/DDBJ whole genome shotgun (WGS) entry which is preliminary data.</text>
</comment>
<dbReference type="AlphaFoldDB" id="A0A445DG29"/>
<evidence type="ECO:0000313" key="2">
    <source>
        <dbReference type="EMBL" id="RYR62148.1"/>
    </source>
</evidence>
<organism evidence="2 3">
    <name type="scientific">Arachis hypogaea</name>
    <name type="common">Peanut</name>
    <dbReference type="NCBI Taxonomy" id="3818"/>
    <lineage>
        <taxon>Eukaryota</taxon>
        <taxon>Viridiplantae</taxon>
        <taxon>Streptophyta</taxon>
        <taxon>Embryophyta</taxon>
        <taxon>Tracheophyta</taxon>
        <taxon>Spermatophyta</taxon>
        <taxon>Magnoliopsida</taxon>
        <taxon>eudicotyledons</taxon>
        <taxon>Gunneridae</taxon>
        <taxon>Pentapetalae</taxon>
        <taxon>rosids</taxon>
        <taxon>fabids</taxon>
        <taxon>Fabales</taxon>
        <taxon>Fabaceae</taxon>
        <taxon>Papilionoideae</taxon>
        <taxon>50 kb inversion clade</taxon>
        <taxon>dalbergioids sensu lato</taxon>
        <taxon>Dalbergieae</taxon>
        <taxon>Pterocarpus clade</taxon>
        <taxon>Arachis</taxon>
    </lineage>
</organism>
<reference evidence="2 3" key="1">
    <citation type="submission" date="2019-01" db="EMBL/GenBank/DDBJ databases">
        <title>Sequencing of cultivated peanut Arachis hypogaea provides insights into genome evolution and oil improvement.</title>
        <authorList>
            <person name="Chen X."/>
        </authorList>
    </citation>
    <scope>NUCLEOTIDE SEQUENCE [LARGE SCALE GENOMIC DNA]</scope>
    <source>
        <strain evidence="3">cv. Fuhuasheng</strain>
        <tissue evidence="2">Leaves</tissue>
    </source>
</reference>
<proteinExistence type="predicted"/>
<accession>A0A445DG29</accession>
<sequence>MVTRHDLFCSFSASANTTIVRSFTTTSHHNNHLQNHKFLDSNTFLESWQPSKDPKEAEAKLAMLRRDYGKETLRVANKERKKLKAKTAQIRAQERKIAQQEFRETLLKERAEKPENWRMKVKKHGEVMVEKKELLHRQSSMWIDEANLKAQILESIVSFH</sequence>